<dbReference type="RefSeq" id="WP_311191588.1">
    <property type="nucleotide sequence ID" value="NZ_CP115541.1"/>
</dbReference>
<feature type="transmembrane region" description="Helical" evidence="1">
    <location>
        <begin position="50"/>
        <end position="81"/>
    </location>
</feature>
<feature type="transmembrane region" description="Helical" evidence="1">
    <location>
        <begin position="101"/>
        <end position="119"/>
    </location>
</feature>
<evidence type="ECO:0000313" key="3">
    <source>
        <dbReference type="Proteomes" id="UP001302072"/>
    </source>
</evidence>
<name>A0ABY9YQA3_9GAMM</name>
<feature type="transmembrane region" description="Helical" evidence="1">
    <location>
        <begin position="20"/>
        <end position="38"/>
    </location>
</feature>
<evidence type="ECO:0000313" key="2">
    <source>
        <dbReference type="EMBL" id="WNH52388.1"/>
    </source>
</evidence>
<gene>
    <name evidence="2" type="ORF">PDM29_18980</name>
</gene>
<keyword evidence="1" id="KW-0472">Membrane</keyword>
<dbReference type="EMBL" id="CP115541">
    <property type="protein sequence ID" value="WNH52388.1"/>
    <property type="molecule type" value="Genomic_DNA"/>
</dbReference>
<keyword evidence="1" id="KW-0812">Transmembrane</keyword>
<sequence length="142" mass="15605">MQLSDDGFNWLMWLLFEQGLWIVWISTPIWWPALRVLIQRGRLPRPLAYITVCAALGYGFVAAVLLVAVVPVKVIGIYLVPQLLEAGIAGGEQLQAADQEMSFLTAALLFSVPFAAIFGSRTLTRRWPALCGLGTSNDRTTG</sequence>
<proteinExistence type="predicted"/>
<dbReference type="Proteomes" id="UP001302072">
    <property type="component" value="Chromosome"/>
</dbReference>
<protein>
    <submittedName>
        <fullName evidence="2">Uncharacterized protein</fullName>
    </submittedName>
</protein>
<keyword evidence="3" id="KW-1185">Reference proteome</keyword>
<reference evidence="2 3" key="1">
    <citation type="submission" date="2022-12" db="EMBL/GenBank/DDBJ databases">
        <title>Two new species, Stenotrophomonas aracearum and Stenotrophomonas oahuensis, isolated from Anthurium (Araceae family) in Hawaii.</title>
        <authorList>
            <person name="Chunag S.C."/>
            <person name="Dobhal S."/>
            <person name="Alvarez A."/>
            <person name="Arif M."/>
        </authorList>
    </citation>
    <scope>NUCLEOTIDE SEQUENCE [LARGE SCALE GENOMIC DNA]</scope>
    <source>
        <strain evidence="2 3">A5586</strain>
    </source>
</reference>
<organism evidence="2 3">
    <name type="scientific">Stenotrophomonas oahuensis</name>
    <dbReference type="NCBI Taxonomy" id="3003271"/>
    <lineage>
        <taxon>Bacteria</taxon>
        <taxon>Pseudomonadati</taxon>
        <taxon>Pseudomonadota</taxon>
        <taxon>Gammaproteobacteria</taxon>
        <taxon>Lysobacterales</taxon>
        <taxon>Lysobacteraceae</taxon>
        <taxon>Stenotrophomonas</taxon>
    </lineage>
</organism>
<evidence type="ECO:0000256" key="1">
    <source>
        <dbReference type="SAM" id="Phobius"/>
    </source>
</evidence>
<keyword evidence="1" id="KW-1133">Transmembrane helix</keyword>
<accession>A0ABY9YQA3</accession>